<dbReference type="AlphaFoldDB" id="A0A0A1T8R2"/>
<proteinExistence type="predicted"/>
<evidence type="ECO:0008006" key="3">
    <source>
        <dbReference type="Google" id="ProtNLM"/>
    </source>
</evidence>
<dbReference type="Proteomes" id="UP000039046">
    <property type="component" value="Unassembled WGS sequence"/>
</dbReference>
<dbReference type="OrthoDB" id="6365676at2759"/>
<dbReference type="STRING" id="1531966.A0A0A1T8R2"/>
<evidence type="ECO:0000313" key="1">
    <source>
        <dbReference type="EMBL" id="CEJ82637.1"/>
    </source>
</evidence>
<evidence type="ECO:0000313" key="2">
    <source>
        <dbReference type="Proteomes" id="UP000039046"/>
    </source>
</evidence>
<gene>
    <name evidence="1" type="ORF">VHEMI02688</name>
</gene>
<dbReference type="EMBL" id="CDHN01000001">
    <property type="protein sequence ID" value="CEJ82637.1"/>
    <property type="molecule type" value="Genomic_DNA"/>
</dbReference>
<protein>
    <recommendedName>
        <fullName evidence="3">F-box domain-containing protein</fullName>
    </recommendedName>
</protein>
<organism evidence="1 2">
    <name type="scientific">[Torrubiella] hemipterigena</name>
    <dbReference type="NCBI Taxonomy" id="1531966"/>
    <lineage>
        <taxon>Eukaryota</taxon>
        <taxon>Fungi</taxon>
        <taxon>Dikarya</taxon>
        <taxon>Ascomycota</taxon>
        <taxon>Pezizomycotina</taxon>
        <taxon>Sordariomycetes</taxon>
        <taxon>Hypocreomycetidae</taxon>
        <taxon>Hypocreales</taxon>
        <taxon>Clavicipitaceae</taxon>
        <taxon>Clavicipitaceae incertae sedis</taxon>
        <taxon>'Torrubiella' clade</taxon>
    </lineage>
</organism>
<sequence length="374" mass="41408">MASTTVEANMRTAGNISNLPPEILIHIMETALPRNDHQLLPATHTCVKTLLSWLLVCRFTYQQASRLLRDRYVYLDSEWKLDRVLLHLSQADPASSLPLVFRNVTSMYLAPFGNPRQHLQTVTRVRNLLYTVSGTLRRLVLELPSVDADTHSIQNRMVLQGLLQLQRLEEYVEIGDYTWRTLGELSTPSWPALRRLTFCGDWFVSTEHIGALARFAHLESIVFAVTDSQDLAARTANIKKAYFEQRDGAATAMGGISSTSTSAAAAAAAAAAATTGVATAEVVKGRQRGGGKDIRVTLMAVGCEVSDLVTTDWDKWDAGETMKVDVFTVPVSYYGDESESELVCSWVRRGALEGSIWDWGGEEVRQQKTAAQQQ</sequence>
<reference evidence="1 2" key="1">
    <citation type="journal article" date="2015" name="Genome Announc.">
        <title>Draft Genome Sequence and Gene Annotation of the Entomopathogenic Fungus Verticillium hemipterigenum.</title>
        <authorList>
            <person name="Horn F."/>
            <person name="Habel A."/>
            <person name="Scharf D.H."/>
            <person name="Dworschak J."/>
            <person name="Brakhage A.A."/>
            <person name="Guthke R."/>
            <person name="Hertweck C."/>
            <person name="Linde J."/>
        </authorList>
    </citation>
    <scope>NUCLEOTIDE SEQUENCE [LARGE SCALE GENOMIC DNA]</scope>
</reference>
<name>A0A0A1T8R2_9HYPO</name>
<dbReference type="HOGENOM" id="CLU_850393_0_0_1"/>
<accession>A0A0A1T8R2</accession>
<keyword evidence="2" id="KW-1185">Reference proteome</keyword>